<evidence type="ECO:0000313" key="3">
    <source>
        <dbReference type="Proteomes" id="UP000078316"/>
    </source>
</evidence>
<evidence type="ECO:0000256" key="1">
    <source>
        <dbReference type="SAM" id="MobiDB-lite"/>
    </source>
</evidence>
<dbReference type="AlphaFoldDB" id="A0A179SBX6"/>
<gene>
    <name evidence="2" type="ORF">A5481_10375</name>
</gene>
<name>A0A179SBX6_9HYPH</name>
<sequence>MRRAGGRDGGGRRALAWVGIGSGPLVRRWIGVRRRRAARTRPDERAGAEIVTLTWAQTFGRDAERARADRARGAGADGPGWRIVDPGEGRPGS</sequence>
<proteinExistence type="predicted"/>
<comment type="caution">
    <text evidence="2">The sequence shown here is derived from an EMBL/GenBank/DDBJ whole genome shotgun (WGS) entry which is preliminary data.</text>
</comment>
<accession>A0A179SBX6</accession>
<organism evidence="2 3">
    <name type="scientific">Methylobacterium platani</name>
    <dbReference type="NCBI Taxonomy" id="427683"/>
    <lineage>
        <taxon>Bacteria</taxon>
        <taxon>Pseudomonadati</taxon>
        <taxon>Pseudomonadota</taxon>
        <taxon>Alphaproteobacteria</taxon>
        <taxon>Hyphomicrobiales</taxon>
        <taxon>Methylobacteriaceae</taxon>
        <taxon>Methylobacterium</taxon>
    </lineage>
</organism>
<dbReference type="EMBL" id="LWHQ01000017">
    <property type="protein sequence ID" value="OAS25308.1"/>
    <property type="molecule type" value="Genomic_DNA"/>
</dbReference>
<evidence type="ECO:0000313" key="2">
    <source>
        <dbReference type="EMBL" id="OAS25308.1"/>
    </source>
</evidence>
<dbReference type="RefSeq" id="WP_048432686.1">
    <property type="nucleotide sequence ID" value="NZ_LWHQ01000017.1"/>
</dbReference>
<protein>
    <submittedName>
        <fullName evidence="2">Uncharacterized protein</fullName>
    </submittedName>
</protein>
<dbReference type="Proteomes" id="UP000078316">
    <property type="component" value="Unassembled WGS sequence"/>
</dbReference>
<reference evidence="2 3" key="1">
    <citation type="submission" date="2016-04" db="EMBL/GenBank/DDBJ databases">
        <authorList>
            <person name="Evans L.H."/>
            <person name="Alamgir A."/>
            <person name="Owens N."/>
            <person name="Weber N.D."/>
            <person name="Virtaneva K."/>
            <person name="Barbian K."/>
            <person name="Babar A."/>
            <person name="Rosenke K."/>
        </authorList>
    </citation>
    <scope>NUCLEOTIDE SEQUENCE [LARGE SCALE GENOMIC DNA]</scope>
    <source>
        <strain evidence="2 3">PMB02</strain>
    </source>
</reference>
<feature type="region of interest" description="Disordered" evidence="1">
    <location>
        <begin position="64"/>
        <end position="93"/>
    </location>
</feature>